<protein>
    <submittedName>
        <fullName evidence="1">Uncharacterized protein</fullName>
    </submittedName>
</protein>
<comment type="caution">
    <text evidence="1">The sequence shown here is derived from an EMBL/GenBank/DDBJ whole genome shotgun (WGS) entry which is preliminary data.</text>
</comment>
<evidence type="ECO:0000313" key="1">
    <source>
        <dbReference type="EMBL" id="OHA05528.1"/>
    </source>
</evidence>
<dbReference type="AlphaFoldDB" id="A0A1G2L1H1"/>
<reference evidence="1 2" key="1">
    <citation type="journal article" date="2016" name="Nat. Commun.">
        <title>Thousands of microbial genomes shed light on interconnected biogeochemical processes in an aquifer system.</title>
        <authorList>
            <person name="Anantharaman K."/>
            <person name="Brown C.T."/>
            <person name="Hug L.A."/>
            <person name="Sharon I."/>
            <person name="Castelle C.J."/>
            <person name="Probst A.J."/>
            <person name="Thomas B.C."/>
            <person name="Singh A."/>
            <person name="Wilkins M.J."/>
            <person name="Karaoz U."/>
            <person name="Brodie E.L."/>
            <person name="Williams K.H."/>
            <person name="Hubbard S.S."/>
            <person name="Banfield J.F."/>
        </authorList>
    </citation>
    <scope>NUCLEOTIDE SEQUENCE [LARGE SCALE GENOMIC DNA]</scope>
</reference>
<accession>A0A1G2L1H1</accession>
<name>A0A1G2L1H1_9BACT</name>
<evidence type="ECO:0000313" key="2">
    <source>
        <dbReference type="Proteomes" id="UP000177982"/>
    </source>
</evidence>
<sequence>MDHGQSSSHEQNAPHSLNILTLIRGFVEYAEAHGKKTFPVIPSRPWHEFLYRLKKEKSNEFPELECIGRFDWDGPYPKNPELEELWVAFLLICWNLDGYAVMQDWLKQHANYLSFSRSYPELAAICLAIAEDMKFFG</sequence>
<organism evidence="1 2">
    <name type="scientific">Candidatus Sungbacteria bacterium RIFCSPLOWO2_01_FULL_47_10</name>
    <dbReference type="NCBI Taxonomy" id="1802276"/>
    <lineage>
        <taxon>Bacteria</taxon>
        <taxon>Candidatus Sungiibacteriota</taxon>
    </lineage>
</organism>
<proteinExistence type="predicted"/>
<dbReference type="EMBL" id="MHQO01000050">
    <property type="protein sequence ID" value="OHA05528.1"/>
    <property type="molecule type" value="Genomic_DNA"/>
</dbReference>
<dbReference type="Proteomes" id="UP000177982">
    <property type="component" value="Unassembled WGS sequence"/>
</dbReference>
<gene>
    <name evidence="1" type="ORF">A2934_05500</name>
</gene>